<evidence type="ECO:0000313" key="1">
    <source>
        <dbReference type="EMBL" id="QFG04436.1"/>
    </source>
</evidence>
<evidence type="ECO:0000313" key="2">
    <source>
        <dbReference type="Proteomes" id="UP000326305"/>
    </source>
</evidence>
<dbReference type="EMBL" id="MN317029">
    <property type="protein sequence ID" value="QFG04436.1"/>
    <property type="molecule type" value="Genomic_DNA"/>
</dbReference>
<sequence length="141" mass="15308">MEHLIENRGQDVYCHRCGKCWDVGDEVPECEVPRWQAPAAITMNAYLVGCSSAGTNPCLVLAQDKEDAIGAISRPLGIHPSDLVAIPARQVAPIASLSSKAWWVINPVTLEIATKACAELLATEFPGADRIVNPFKITKRK</sequence>
<accession>A0A5J6T266</accession>
<protein>
    <submittedName>
        <fullName evidence="1">Uncharacterized protein</fullName>
    </submittedName>
</protein>
<dbReference type="RefSeq" id="YP_009998201.1">
    <property type="nucleotide sequence ID" value="NC_052984.1"/>
</dbReference>
<dbReference type="Proteomes" id="UP000326305">
    <property type="component" value="Segment"/>
</dbReference>
<reference evidence="1 2" key="1">
    <citation type="submission" date="2019-08" db="EMBL/GenBank/DDBJ databases">
        <authorList>
            <person name="Zhang R."/>
        </authorList>
    </citation>
    <scope>NUCLEOTIDE SEQUENCE [LARGE SCALE GENOMIC DNA]</scope>
</reference>
<keyword evidence="2" id="KW-1185">Reference proteome</keyword>
<organism evidence="1 2">
    <name type="scientific">Aeromonas phage vB_AhyS-A18P4</name>
    <dbReference type="NCBI Taxonomy" id="2608321"/>
    <lineage>
        <taxon>Viruses</taxon>
        <taxon>Duplodnaviria</taxon>
        <taxon>Heunggongvirae</taxon>
        <taxon>Uroviricota</taxon>
        <taxon>Caudoviricetes</taxon>
        <taxon>Casjensviridae</taxon>
        <taxon>Sharonstreetvirus</taxon>
        <taxon>Sharonstreetvirus A18P4</taxon>
    </lineage>
</organism>
<dbReference type="KEGG" id="vg:62680783"/>
<name>A0A5J6T266_9CAUD</name>
<proteinExistence type="predicted"/>
<dbReference type="GeneID" id="62680783"/>